<name>A0A4R2R889_9RHOB</name>
<evidence type="ECO:0000313" key="2">
    <source>
        <dbReference type="Proteomes" id="UP000295050"/>
    </source>
</evidence>
<dbReference type="AlphaFoldDB" id="A0A4R2R889"/>
<reference evidence="1 2" key="1">
    <citation type="submission" date="2019-03" db="EMBL/GenBank/DDBJ databases">
        <title>Genomic Encyclopedia of Type Strains, Phase IV (KMG-IV): sequencing the most valuable type-strain genomes for metagenomic binning, comparative biology and taxonomic classification.</title>
        <authorList>
            <person name="Goeker M."/>
        </authorList>
    </citation>
    <scope>NUCLEOTIDE SEQUENCE [LARGE SCALE GENOMIC DNA]</scope>
    <source>
        <strain evidence="1 2">DSM 24766</strain>
    </source>
</reference>
<keyword evidence="2" id="KW-1185">Reference proteome</keyword>
<protein>
    <submittedName>
        <fullName evidence="1">Uncharacterized protein</fullName>
    </submittedName>
</protein>
<dbReference type="EMBL" id="SLXU01000029">
    <property type="protein sequence ID" value="TCP58404.1"/>
    <property type="molecule type" value="Genomic_DNA"/>
</dbReference>
<accession>A0A4R2R889</accession>
<dbReference type="RefSeq" id="WP_165910222.1">
    <property type="nucleotide sequence ID" value="NZ_SLXU01000029.1"/>
</dbReference>
<evidence type="ECO:0000313" key="1">
    <source>
        <dbReference type="EMBL" id="TCP58404.1"/>
    </source>
</evidence>
<gene>
    <name evidence="1" type="ORF">EV663_12915</name>
</gene>
<organism evidence="1 2">
    <name type="scientific">Rhodovulum bhavnagarense</name>
    <dbReference type="NCBI Taxonomy" id="992286"/>
    <lineage>
        <taxon>Bacteria</taxon>
        <taxon>Pseudomonadati</taxon>
        <taxon>Pseudomonadota</taxon>
        <taxon>Alphaproteobacteria</taxon>
        <taxon>Rhodobacterales</taxon>
        <taxon>Paracoccaceae</taxon>
        <taxon>Rhodovulum</taxon>
    </lineage>
</organism>
<comment type="caution">
    <text evidence="1">The sequence shown here is derived from an EMBL/GenBank/DDBJ whole genome shotgun (WGS) entry which is preliminary data.</text>
</comment>
<proteinExistence type="predicted"/>
<dbReference type="Proteomes" id="UP000295050">
    <property type="component" value="Unassembled WGS sequence"/>
</dbReference>
<sequence>MRHDDLLRVSTGATPRRIIAAVLTPRAGARGEGGVPGRIVAGWVESRF</sequence>